<feature type="compositionally biased region" description="Basic and acidic residues" evidence="1">
    <location>
        <begin position="353"/>
        <end position="363"/>
    </location>
</feature>
<keyword evidence="2" id="KW-0812">Transmembrane</keyword>
<name>A0A8H5M0U8_9AGAR</name>
<feature type="region of interest" description="Disordered" evidence="1">
    <location>
        <begin position="413"/>
        <end position="433"/>
    </location>
</feature>
<feature type="region of interest" description="Disordered" evidence="1">
    <location>
        <begin position="483"/>
        <end position="524"/>
    </location>
</feature>
<organism evidence="3 4">
    <name type="scientific">Tricholomella constricta</name>
    <dbReference type="NCBI Taxonomy" id="117010"/>
    <lineage>
        <taxon>Eukaryota</taxon>
        <taxon>Fungi</taxon>
        <taxon>Dikarya</taxon>
        <taxon>Basidiomycota</taxon>
        <taxon>Agaricomycotina</taxon>
        <taxon>Agaricomycetes</taxon>
        <taxon>Agaricomycetidae</taxon>
        <taxon>Agaricales</taxon>
        <taxon>Tricholomatineae</taxon>
        <taxon>Lyophyllaceae</taxon>
        <taxon>Tricholomella</taxon>
    </lineage>
</organism>
<evidence type="ECO:0000256" key="1">
    <source>
        <dbReference type="SAM" id="MobiDB-lite"/>
    </source>
</evidence>
<proteinExistence type="predicted"/>
<accession>A0A8H5M0U8</accession>
<evidence type="ECO:0000256" key="2">
    <source>
        <dbReference type="SAM" id="Phobius"/>
    </source>
</evidence>
<protein>
    <submittedName>
        <fullName evidence="3">Uncharacterized protein</fullName>
    </submittedName>
</protein>
<dbReference type="AlphaFoldDB" id="A0A8H5M0U8"/>
<feature type="compositionally biased region" description="Low complexity" evidence="1">
    <location>
        <begin position="556"/>
        <end position="580"/>
    </location>
</feature>
<feature type="region of interest" description="Disordered" evidence="1">
    <location>
        <begin position="313"/>
        <end position="375"/>
    </location>
</feature>
<comment type="caution">
    <text evidence="3">The sequence shown here is derived from an EMBL/GenBank/DDBJ whole genome shotgun (WGS) entry which is preliminary data.</text>
</comment>
<dbReference type="OrthoDB" id="3222669at2759"/>
<gene>
    <name evidence="3" type="ORF">D9615_007895</name>
</gene>
<dbReference type="EMBL" id="JAACJP010000027">
    <property type="protein sequence ID" value="KAF5376748.1"/>
    <property type="molecule type" value="Genomic_DNA"/>
</dbReference>
<keyword evidence="4" id="KW-1185">Reference proteome</keyword>
<reference evidence="3 4" key="1">
    <citation type="journal article" date="2020" name="ISME J.">
        <title>Uncovering the hidden diversity of litter-decomposition mechanisms in mushroom-forming fungi.</title>
        <authorList>
            <person name="Floudas D."/>
            <person name="Bentzer J."/>
            <person name="Ahren D."/>
            <person name="Johansson T."/>
            <person name="Persson P."/>
            <person name="Tunlid A."/>
        </authorList>
    </citation>
    <scope>NUCLEOTIDE SEQUENCE [LARGE SCALE GENOMIC DNA]</scope>
    <source>
        <strain evidence="3 4">CBS 661.87</strain>
    </source>
</reference>
<evidence type="ECO:0000313" key="3">
    <source>
        <dbReference type="EMBL" id="KAF5376748.1"/>
    </source>
</evidence>
<feature type="region of interest" description="Disordered" evidence="1">
    <location>
        <begin position="548"/>
        <end position="594"/>
    </location>
</feature>
<feature type="transmembrane region" description="Helical" evidence="2">
    <location>
        <begin position="114"/>
        <end position="133"/>
    </location>
</feature>
<feature type="transmembrane region" description="Helical" evidence="2">
    <location>
        <begin position="145"/>
        <end position="170"/>
    </location>
</feature>
<keyword evidence="2" id="KW-0472">Membrane</keyword>
<evidence type="ECO:0000313" key="4">
    <source>
        <dbReference type="Proteomes" id="UP000565441"/>
    </source>
</evidence>
<feature type="compositionally biased region" description="Low complexity" evidence="1">
    <location>
        <begin position="313"/>
        <end position="329"/>
    </location>
</feature>
<sequence length="594" mass="65422">MAALYLHNAIHAPDYDPNSSTSPHRRNVSSISNATLQSTSEFSHPTEPLLHPSTSESVAYLDLLSRQPTHPSVRRPEWTTSLSLDGDPVTPRERKVFRDHSVKMQLRRMSLYKGSLEIMMGAFAVYNTVRYFLAFTLYESIDGQAASLALGISTGASFAFLTCAFILSLFQPYLLSQHVPLRPLLRSRTAFHVLASLALFGPAVVNVALLFIWKTSPIKEINIQRRCHVDIDVVWSTSNVECQPPAWGVWIALSLLRLVITLFVIVSYHWIAIAYYRVRQPSFPRRRHPMSGVPSELYHSSLTHSVAASSVVVPQQSQLHSQHQSSDSTLRSNPLSKHSSNHRPSHLAGESSGHSDEDSEGTHNLESPDFGNFSHTNIENSDVELDSFHYRFRSLVSQINRETEEGLALARADNSGTPPHAHDAPPEDFDLPRVPPAIGYDEFGRPYPPDERVSFLNGYVRRMPTIESMGSREVGSMTASSIYTDRDTVTTSMRSTPVSRPPTRSNTLSPSEHSIGSRPPSRSNSIAAGAEILLGACRTSEVGELVDRPLGDTSRAESLLSSGSSYPSTMSYYTATSYGSAGPGNSTPPPASKH</sequence>
<dbReference type="Proteomes" id="UP000565441">
    <property type="component" value="Unassembled WGS sequence"/>
</dbReference>
<feature type="transmembrane region" description="Helical" evidence="2">
    <location>
        <begin position="191"/>
        <end position="213"/>
    </location>
</feature>
<keyword evidence="2" id="KW-1133">Transmembrane helix</keyword>
<feature type="transmembrane region" description="Helical" evidence="2">
    <location>
        <begin position="247"/>
        <end position="276"/>
    </location>
</feature>